<accession>A0A200PM23</accession>
<dbReference type="EMBL" id="MVGT01004524">
    <property type="protein sequence ID" value="OUZ99252.1"/>
    <property type="molecule type" value="Genomic_DNA"/>
</dbReference>
<dbReference type="OrthoDB" id="5855668at2759"/>
<protein>
    <submittedName>
        <fullName evidence="4">Zinc finger protein</fullName>
    </submittedName>
</protein>
<dbReference type="InterPro" id="IPR052079">
    <property type="entry name" value="E3_ligase/Copine_domain"/>
</dbReference>
<evidence type="ECO:0000256" key="2">
    <source>
        <dbReference type="SAM" id="MobiDB-lite"/>
    </source>
</evidence>
<evidence type="ECO:0000256" key="1">
    <source>
        <dbReference type="PROSITE-ProRule" id="PRU00175"/>
    </source>
</evidence>
<dbReference type="Pfam" id="PF07002">
    <property type="entry name" value="Copine"/>
    <property type="match status" value="1"/>
</dbReference>
<dbReference type="Gene3D" id="3.30.40.10">
    <property type="entry name" value="Zinc/RING finger domain, C3HC4 (zinc finger)"/>
    <property type="match status" value="1"/>
</dbReference>
<dbReference type="InterPro" id="IPR013083">
    <property type="entry name" value="Znf_RING/FYVE/PHD"/>
</dbReference>
<dbReference type="InterPro" id="IPR036465">
    <property type="entry name" value="vWFA_dom_sf"/>
</dbReference>
<comment type="caution">
    <text evidence="4">The sequence shown here is derived from an EMBL/GenBank/DDBJ whole genome shotgun (WGS) entry which is preliminary data.</text>
</comment>
<feature type="compositionally biased region" description="Polar residues" evidence="2">
    <location>
        <begin position="1"/>
        <end position="30"/>
    </location>
</feature>
<dbReference type="GO" id="GO:0008270">
    <property type="term" value="F:zinc ion binding"/>
    <property type="evidence" value="ECO:0007669"/>
    <property type="project" value="UniProtKB-KW"/>
</dbReference>
<keyword evidence="5" id="KW-1185">Reference proteome</keyword>
<dbReference type="SMART" id="SM00327">
    <property type="entry name" value="VWA"/>
    <property type="match status" value="1"/>
</dbReference>
<dbReference type="GO" id="GO:0016567">
    <property type="term" value="P:protein ubiquitination"/>
    <property type="evidence" value="ECO:0007669"/>
    <property type="project" value="TreeGrafter"/>
</dbReference>
<sequence>MGGKQSKTQSYYNQTSFNRGPSSARGSSPYSPAPTHHVQRDFTSRSWSKYTRIADNYNSLDQVTGALSDAGLESSNLIVGIDFTKSNEWTGARSFNRRSLHHIGDIQNPYEQAISIIGRTLSVFDEDNLIPCFGFGDASTHDADVFSFYPDQRPCDGFEEALRRYRELVPQLRLAGPTSFAPIIETAIGIVENSGGQYHVLLIIADGQVTRSVDTEYGQLSPQERDTIDAIVKASDYALSIVLVGVGDGPWDMMHEFDDNIPSRAFDNLQFVNFTEIMNRNIPIGKKEAEFALGALMEIPSQYKATLELQLLGRRRGTRWRNALPPPTRSFRQSNSFNYRADFHHSSASAPPPEDVHNQGCPVCYASTKDLAFGCGHQTCYDCGKELALCPICRCHITTRIRLF</sequence>
<organism evidence="4 5">
    <name type="scientific">Macleaya cordata</name>
    <name type="common">Five-seeded plume-poppy</name>
    <name type="synonym">Bocconia cordata</name>
    <dbReference type="NCBI Taxonomy" id="56857"/>
    <lineage>
        <taxon>Eukaryota</taxon>
        <taxon>Viridiplantae</taxon>
        <taxon>Streptophyta</taxon>
        <taxon>Embryophyta</taxon>
        <taxon>Tracheophyta</taxon>
        <taxon>Spermatophyta</taxon>
        <taxon>Magnoliopsida</taxon>
        <taxon>Ranunculales</taxon>
        <taxon>Papaveraceae</taxon>
        <taxon>Papaveroideae</taxon>
        <taxon>Macleaya</taxon>
    </lineage>
</organism>
<dbReference type="PANTHER" id="PTHR45751">
    <property type="entry name" value="COPINE FAMILY PROTEIN 1"/>
    <property type="match status" value="1"/>
</dbReference>
<evidence type="ECO:0000313" key="5">
    <source>
        <dbReference type="Proteomes" id="UP000195402"/>
    </source>
</evidence>
<dbReference type="AlphaFoldDB" id="A0A200PM23"/>
<reference evidence="4 5" key="1">
    <citation type="journal article" date="2017" name="Mol. Plant">
        <title>The Genome of Medicinal Plant Macleaya cordata Provides New Insights into Benzylisoquinoline Alkaloids Metabolism.</title>
        <authorList>
            <person name="Liu X."/>
            <person name="Liu Y."/>
            <person name="Huang P."/>
            <person name="Ma Y."/>
            <person name="Qing Z."/>
            <person name="Tang Q."/>
            <person name="Cao H."/>
            <person name="Cheng P."/>
            <person name="Zheng Y."/>
            <person name="Yuan Z."/>
            <person name="Zhou Y."/>
            <person name="Liu J."/>
            <person name="Tang Z."/>
            <person name="Zhuo Y."/>
            <person name="Zhang Y."/>
            <person name="Yu L."/>
            <person name="Huang J."/>
            <person name="Yang P."/>
            <person name="Peng Q."/>
            <person name="Zhang J."/>
            <person name="Jiang W."/>
            <person name="Zhang Z."/>
            <person name="Lin K."/>
            <person name="Ro D.K."/>
            <person name="Chen X."/>
            <person name="Xiong X."/>
            <person name="Shang Y."/>
            <person name="Huang S."/>
            <person name="Zeng J."/>
        </authorList>
    </citation>
    <scope>NUCLEOTIDE SEQUENCE [LARGE SCALE GENOMIC DNA]</scope>
    <source>
        <strain evidence="5">cv. BLH2017</strain>
        <tissue evidence="4">Root</tissue>
    </source>
</reference>
<keyword evidence="1" id="KW-0479">Metal-binding</keyword>
<feature type="region of interest" description="Disordered" evidence="2">
    <location>
        <begin position="1"/>
        <end position="41"/>
    </location>
</feature>
<dbReference type="OMA" id="CPENTSH"/>
<dbReference type="InterPro" id="IPR001841">
    <property type="entry name" value="Znf_RING"/>
</dbReference>
<dbReference type="STRING" id="56857.A0A200PM23"/>
<dbReference type="SUPFAM" id="SSF53300">
    <property type="entry name" value="vWA-like"/>
    <property type="match status" value="1"/>
</dbReference>
<evidence type="ECO:0000259" key="3">
    <source>
        <dbReference type="PROSITE" id="PS50089"/>
    </source>
</evidence>
<proteinExistence type="predicted"/>
<dbReference type="GO" id="GO:0004842">
    <property type="term" value="F:ubiquitin-protein transferase activity"/>
    <property type="evidence" value="ECO:0007669"/>
    <property type="project" value="TreeGrafter"/>
</dbReference>
<dbReference type="InterPro" id="IPR010734">
    <property type="entry name" value="Copine_C"/>
</dbReference>
<keyword evidence="1" id="KW-0862">Zinc</keyword>
<dbReference type="PROSITE" id="PS50089">
    <property type="entry name" value="ZF_RING_2"/>
    <property type="match status" value="1"/>
</dbReference>
<dbReference type="SMART" id="SM00184">
    <property type="entry name" value="RING"/>
    <property type="match status" value="1"/>
</dbReference>
<dbReference type="InterPro" id="IPR002035">
    <property type="entry name" value="VWF_A"/>
</dbReference>
<dbReference type="Proteomes" id="UP000195402">
    <property type="component" value="Unassembled WGS sequence"/>
</dbReference>
<gene>
    <name evidence="4" type="ORF">BVC80_8769g17</name>
</gene>
<dbReference type="InParanoid" id="A0A200PM23"/>
<dbReference type="Pfam" id="PF13920">
    <property type="entry name" value="zf-C3HC4_3"/>
    <property type="match status" value="1"/>
</dbReference>
<name>A0A200PM23_MACCD</name>
<feature type="domain" description="RING-type" evidence="3">
    <location>
        <begin position="361"/>
        <end position="394"/>
    </location>
</feature>
<dbReference type="GO" id="GO:0005634">
    <property type="term" value="C:nucleus"/>
    <property type="evidence" value="ECO:0007669"/>
    <property type="project" value="TreeGrafter"/>
</dbReference>
<dbReference type="PANTHER" id="PTHR45751:SF51">
    <property type="entry name" value="OS06G0608800 PROTEIN"/>
    <property type="match status" value="1"/>
</dbReference>
<evidence type="ECO:0000313" key="4">
    <source>
        <dbReference type="EMBL" id="OUZ99252.1"/>
    </source>
</evidence>
<keyword evidence="1" id="KW-0863">Zinc-finger</keyword>